<organism evidence="2">
    <name type="scientific">Hexamita inflata</name>
    <dbReference type="NCBI Taxonomy" id="28002"/>
    <lineage>
        <taxon>Eukaryota</taxon>
        <taxon>Metamonada</taxon>
        <taxon>Diplomonadida</taxon>
        <taxon>Hexamitidae</taxon>
        <taxon>Hexamitinae</taxon>
        <taxon>Hexamita</taxon>
    </lineage>
</organism>
<evidence type="ECO:0000313" key="3">
    <source>
        <dbReference type="EMBL" id="CAL6070167.1"/>
    </source>
</evidence>
<evidence type="ECO:0000313" key="4">
    <source>
        <dbReference type="Proteomes" id="UP001642409"/>
    </source>
</evidence>
<evidence type="ECO:0000313" key="2">
    <source>
        <dbReference type="EMBL" id="CAI9949600.1"/>
    </source>
</evidence>
<accession>A0AA86UA91</accession>
<evidence type="ECO:0000256" key="1">
    <source>
        <dbReference type="SAM" id="MobiDB-lite"/>
    </source>
</evidence>
<dbReference type="Proteomes" id="UP001642409">
    <property type="component" value="Unassembled WGS sequence"/>
</dbReference>
<protein>
    <submittedName>
        <fullName evidence="3">Hypothetical_protein</fullName>
    </submittedName>
</protein>
<dbReference type="EMBL" id="CAXDID020000282">
    <property type="protein sequence ID" value="CAL6070167.1"/>
    <property type="molecule type" value="Genomic_DNA"/>
</dbReference>
<keyword evidence="4" id="KW-1185">Reference proteome</keyword>
<name>A0AA86UA91_9EUKA</name>
<feature type="region of interest" description="Disordered" evidence="1">
    <location>
        <begin position="195"/>
        <end position="224"/>
    </location>
</feature>
<sequence length="359" mass="41578">MQKDYFTFTSLNLRVHYVSQKRQNYKSGHFLIIGHIIHITPNHEHIIHWPEIFDLQVLEKQVGFLAFDTFPRMQPPKLCIWAVCILTGSVFESMCYFVRTLSERVASQRFTPLFMSSMQHVIREGAFLSKAAEVLQSVDHSGSSSSDTAVYQIMMLRDSEYQQFWETMHGQSGVPSSELQQYFSTVVVPRHLVKNETRPDDSHVASSSQEDTKQKFRKSVSRQKTSASDQFRELFAASLKENLSRCTFESHDGLGHAELCVKVNAYLEHNDKVAFWRAMVVPGKTSKQVQDYYLHSFQVAIYPRQLSTADKQLLRLLSEQMASQRPSKVALEFLSRAAFKDYFKHNILMYIINLRRQSQ</sequence>
<gene>
    <name evidence="2" type="ORF">HINF_LOCUS37245</name>
    <name evidence="3" type="ORF">HINF_LOCUS54325</name>
</gene>
<dbReference type="EMBL" id="CATOUU010000802">
    <property type="protein sequence ID" value="CAI9949600.1"/>
    <property type="molecule type" value="Genomic_DNA"/>
</dbReference>
<dbReference type="AlphaFoldDB" id="A0AA86UA91"/>
<comment type="caution">
    <text evidence="2">The sequence shown here is derived from an EMBL/GenBank/DDBJ whole genome shotgun (WGS) entry which is preliminary data.</text>
</comment>
<reference evidence="2" key="1">
    <citation type="submission" date="2023-06" db="EMBL/GenBank/DDBJ databases">
        <authorList>
            <person name="Kurt Z."/>
        </authorList>
    </citation>
    <scope>NUCLEOTIDE SEQUENCE</scope>
</reference>
<proteinExistence type="predicted"/>
<reference evidence="3 4" key="2">
    <citation type="submission" date="2024-07" db="EMBL/GenBank/DDBJ databases">
        <authorList>
            <person name="Akdeniz Z."/>
        </authorList>
    </citation>
    <scope>NUCLEOTIDE SEQUENCE [LARGE SCALE GENOMIC DNA]</scope>
</reference>